<dbReference type="PANTHER" id="PTHR24198:SF165">
    <property type="entry name" value="ANKYRIN REPEAT-CONTAINING PROTEIN-RELATED"/>
    <property type="match status" value="1"/>
</dbReference>
<evidence type="ECO:0000256" key="6">
    <source>
        <dbReference type="PROSITE-ProRule" id="PRU00023"/>
    </source>
</evidence>
<gene>
    <name evidence="9" type="ORF">SDRG_07642</name>
</gene>
<dbReference type="InterPro" id="IPR013083">
    <property type="entry name" value="Znf_RING/FYVE/PHD"/>
</dbReference>
<name>T0RQH5_SAPDV</name>
<dbReference type="PROSITE" id="PS50145">
    <property type="entry name" value="ZF_TRAF"/>
    <property type="match status" value="1"/>
</dbReference>
<dbReference type="GeneID" id="19948369"/>
<keyword evidence="4 7" id="KW-0862">Zinc</keyword>
<evidence type="ECO:0000313" key="10">
    <source>
        <dbReference type="Proteomes" id="UP000030762"/>
    </source>
</evidence>
<evidence type="ECO:0000256" key="2">
    <source>
        <dbReference type="ARBA" id="ARBA00022737"/>
    </source>
</evidence>
<evidence type="ECO:0000256" key="1">
    <source>
        <dbReference type="ARBA" id="ARBA00022723"/>
    </source>
</evidence>
<dbReference type="PROSITE" id="PS50088">
    <property type="entry name" value="ANK_REPEAT"/>
    <property type="match status" value="3"/>
</dbReference>
<feature type="repeat" description="ANK" evidence="6">
    <location>
        <begin position="210"/>
        <end position="242"/>
    </location>
</feature>
<feature type="repeat" description="ANK" evidence="6">
    <location>
        <begin position="72"/>
        <end position="107"/>
    </location>
</feature>
<dbReference type="SMART" id="SM00248">
    <property type="entry name" value="ANK"/>
    <property type="match status" value="6"/>
</dbReference>
<proteinExistence type="predicted"/>
<dbReference type="SUPFAM" id="SSF48403">
    <property type="entry name" value="Ankyrin repeat"/>
    <property type="match status" value="2"/>
</dbReference>
<keyword evidence="3 7" id="KW-0863">Zinc-finger</keyword>
<feature type="repeat" description="ANK" evidence="6">
    <location>
        <begin position="39"/>
        <end position="71"/>
    </location>
</feature>
<dbReference type="PROSITE" id="PS50297">
    <property type="entry name" value="ANK_REP_REGION"/>
    <property type="match status" value="2"/>
</dbReference>
<dbReference type="InterPro" id="IPR002110">
    <property type="entry name" value="Ankyrin_rpt"/>
</dbReference>
<dbReference type="EMBL" id="JH767153">
    <property type="protein sequence ID" value="EQC34838.1"/>
    <property type="molecule type" value="Genomic_DNA"/>
</dbReference>
<dbReference type="AlphaFoldDB" id="T0RQH5"/>
<keyword evidence="1 7" id="KW-0479">Metal-binding</keyword>
<feature type="zinc finger region" description="TRAF-type" evidence="7">
    <location>
        <begin position="397"/>
        <end position="453"/>
    </location>
</feature>
<evidence type="ECO:0000256" key="3">
    <source>
        <dbReference type="ARBA" id="ARBA00022771"/>
    </source>
</evidence>
<feature type="domain" description="TRAF-type" evidence="8">
    <location>
        <begin position="397"/>
        <end position="453"/>
    </location>
</feature>
<dbReference type="OrthoDB" id="93846at2759"/>
<keyword evidence="5 6" id="KW-0040">ANK repeat</keyword>
<dbReference type="Proteomes" id="UP000030762">
    <property type="component" value="Unassembled WGS sequence"/>
</dbReference>
<dbReference type="VEuPathDB" id="FungiDB:SDRG_07642"/>
<dbReference type="Gene3D" id="1.25.40.20">
    <property type="entry name" value="Ankyrin repeat-containing domain"/>
    <property type="match status" value="2"/>
</dbReference>
<dbReference type="Gene3D" id="3.30.40.10">
    <property type="entry name" value="Zinc/RING finger domain, C3HC4 (zinc finger)"/>
    <property type="match status" value="2"/>
</dbReference>
<reference evidence="9 10" key="1">
    <citation type="submission" date="2012-04" db="EMBL/GenBank/DDBJ databases">
        <title>The Genome Sequence of Saprolegnia declina VS20.</title>
        <authorList>
            <consortium name="The Broad Institute Genome Sequencing Platform"/>
            <person name="Russ C."/>
            <person name="Nusbaum C."/>
            <person name="Tyler B."/>
            <person name="van West P."/>
            <person name="Dieguez-Uribeondo J."/>
            <person name="de Bruijn I."/>
            <person name="Tripathy S."/>
            <person name="Jiang R."/>
            <person name="Young S.K."/>
            <person name="Zeng Q."/>
            <person name="Gargeya S."/>
            <person name="Fitzgerald M."/>
            <person name="Haas B."/>
            <person name="Abouelleil A."/>
            <person name="Alvarado L."/>
            <person name="Arachchi H.M."/>
            <person name="Berlin A."/>
            <person name="Chapman S.B."/>
            <person name="Goldberg J."/>
            <person name="Griggs A."/>
            <person name="Gujja S."/>
            <person name="Hansen M."/>
            <person name="Howarth C."/>
            <person name="Imamovic A."/>
            <person name="Larimer J."/>
            <person name="McCowen C."/>
            <person name="Montmayeur A."/>
            <person name="Murphy C."/>
            <person name="Neiman D."/>
            <person name="Pearson M."/>
            <person name="Priest M."/>
            <person name="Roberts A."/>
            <person name="Saif S."/>
            <person name="Shea T."/>
            <person name="Sisk P."/>
            <person name="Sykes S."/>
            <person name="Wortman J."/>
            <person name="Nusbaum C."/>
            <person name="Birren B."/>
        </authorList>
    </citation>
    <scope>NUCLEOTIDE SEQUENCE [LARGE SCALE GENOMIC DNA]</scope>
    <source>
        <strain evidence="9 10">VS20</strain>
    </source>
</reference>
<organism evidence="9 10">
    <name type="scientific">Saprolegnia diclina (strain VS20)</name>
    <dbReference type="NCBI Taxonomy" id="1156394"/>
    <lineage>
        <taxon>Eukaryota</taxon>
        <taxon>Sar</taxon>
        <taxon>Stramenopiles</taxon>
        <taxon>Oomycota</taxon>
        <taxon>Saprolegniomycetes</taxon>
        <taxon>Saprolegniales</taxon>
        <taxon>Saprolegniaceae</taxon>
        <taxon>Saprolegnia</taxon>
    </lineage>
</organism>
<dbReference type="STRING" id="1156394.T0RQH5"/>
<evidence type="ECO:0000256" key="7">
    <source>
        <dbReference type="PROSITE-ProRule" id="PRU00207"/>
    </source>
</evidence>
<accession>T0RQH5</accession>
<evidence type="ECO:0000313" key="9">
    <source>
        <dbReference type="EMBL" id="EQC34838.1"/>
    </source>
</evidence>
<sequence length="490" mass="54299">MGRLKVQKRLEDALRRHDMQLVIWMIDSGEVPVDVEANGGDTPLLHAVAYNQIDVLDLLLDRGVNVNAANRHGKTALMKAAATTDVDTTDAVNILLRRGANIFAKDPSGKTALDWARRTNNVHVGRRLELAVQAHIVAHRVTHANQEAAAQHDAIAQMNDALTTQLHALLSPYAPHEVLALVTSAAVSHDMYSAAFPNGPPFFVNAESAQGWTALTKAASVDDVEGLRCLLQHGAMVDYESKLRHTALTWASYSGHTNAVQLLLQHRARVEYMTREKMTALSHASRNGKAHVVAILLSKYRERFLPQSSQPDYVSNEASEWHTHFLHHVLAEDVVGKSAMAYATAGGHTDVVALLQGACDQARAHETHVTTLQAKTRVVACALGCGTENAHDLIGYHEAHKCPRRDVACEKCKEHMQSQHLAEHEKRTCAYRDVTCVNLQFGCAAVLPWRTMQLHQSEHCHYRPVECRLECGKVLQWQARPQHEVVQPHQ</sequence>
<dbReference type="InterPro" id="IPR036770">
    <property type="entry name" value="Ankyrin_rpt-contain_sf"/>
</dbReference>
<protein>
    <recommendedName>
        <fullName evidence="8">TRAF-type domain-containing protein</fullName>
    </recommendedName>
</protein>
<dbReference type="Pfam" id="PF12796">
    <property type="entry name" value="Ank_2"/>
    <property type="match status" value="2"/>
</dbReference>
<dbReference type="PANTHER" id="PTHR24198">
    <property type="entry name" value="ANKYRIN REPEAT AND PROTEIN KINASE DOMAIN-CONTAINING PROTEIN"/>
    <property type="match status" value="1"/>
</dbReference>
<keyword evidence="10" id="KW-1185">Reference proteome</keyword>
<evidence type="ECO:0000256" key="5">
    <source>
        <dbReference type="ARBA" id="ARBA00023043"/>
    </source>
</evidence>
<evidence type="ECO:0000259" key="8">
    <source>
        <dbReference type="PROSITE" id="PS50145"/>
    </source>
</evidence>
<dbReference type="eggNOG" id="KOG4177">
    <property type="taxonomic scope" value="Eukaryota"/>
</dbReference>
<keyword evidence="2" id="KW-0677">Repeat</keyword>
<dbReference type="RefSeq" id="XP_008611710.1">
    <property type="nucleotide sequence ID" value="XM_008613488.1"/>
</dbReference>
<dbReference type="InterPro" id="IPR001293">
    <property type="entry name" value="Znf_TRAF"/>
</dbReference>
<evidence type="ECO:0000256" key="4">
    <source>
        <dbReference type="ARBA" id="ARBA00022833"/>
    </source>
</evidence>
<dbReference type="GO" id="GO:0008270">
    <property type="term" value="F:zinc ion binding"/>
    <property type="evidence" value="ECO:0007669"/>
    <property type="project" value="UniProtKB-KW"/>
</dbReference>
<dbReference type="InParanoid" id="T0RQH5"/>
<dbReference type="Pfam" id="PF02176">
    <property type="entry name" value="zf-TRAF"/>
    <property type="match status" value="1"/>
</dbReference>